<name>A0A1F4UG98_9BACT</name>
<keyword evidence="1" id="KW-0175">Coiled coil</keyword>
<feature type="region of interest" description="Disordered" evidence="2">
    <location>
        <begin position="1"/>
        <end position="27"/>
    </location>
</feature>
<dbReference type="EMBL" id="MEUN01000102">
    <property type="protein sequence ID" value="OGC43939.1"/>
    <property type="molecule type" value="Genomic_DNA"/>
</dbReference>
<evidence type="ECO:0000256" key="1">
    <source>
        <dbReference type="SAM" id="Coils"/>
    </source>
</evidence>
<gene>
    <name evidence="3" type="ORF">A2400_02525</name>
</gene>
<evidence type="ECO:0000313" key="4">
    <source>
        <dbReference type="Proteomes" id="UP000177434"/>
    </source>
</evidence>
<dbReference type="Proteomes" id="UP000177434">
    <property type="component" value="Unassembled WGS sequence"/>
</dbReference>
<accession>A0A1F4UG98</accession>
<organism evidence="3 4">
    <name type="scientific">candidate division WS6 bacterium RIFOXYB1_FULL_33_14</name>
    <dbReference type="NCBI Taxonomy" id="1817896"/>
    <lineage>
        <taxon>Bacteria</taxon>
        <taxon>Candidatus Dojkabacteria</taxon>
    </lineage>
</organism>
<sequence>MDLTENKPFGTPQSSYDPQKTTEEQVRAKSKEVLQKLDNEFSQAGDNIYIKRYRVINDGDTGKTRVNETYAIFPIPLLEENGERKIYKRLIATEHGLRVLKTTEKFEAPFQGQYLEAIGNFPQYYKHGDNSSKESLLLGNNVNEYDFKFTLDEQNGEYGTLERAKPEDVKEAIQIAREEVQKRKELIEREAEIARANAAAYVPEKTEEDKKMEDLDALNSIDF</sequence>
<evidence type="ECO:0000313" key="3">
    <source>
        <dbReference type="EMBL" id="OGC43939.1"/>
    </source>
</evidence>
<feature type="coiled-coil region" evidence="1">
    <location>
        <begin position="170"/>
        <end position="197"/>
    </location>
</feature>
<comment type="caution">
    <text evidence="3">The sequence shown here is derived from an EMBL/GenBank/DDBJ whole genome shotgun (WGS) entry which is preliminary data.</text>
</comment>
<reference evidence="3 4" key="1">
    <citation type="journal article" date="2016" name="Nat. Commun.">
        <title>Thousands of microbial genomes shed light on interconnected biogeochemical processes in an aquifer system.</title>
        <authorList>
            <person name="Anantharaman K."/>
            <person name="Brown C.T."/>
            <person name="Hug L.A."/>
            <person name="Sharon I."/>
            <person name="Castelle C.J."/>
            <person name="Probst A.J."/>
            <person name="Thomas B.C."/>
            <person name="Singh A."/>
            <person name="Wilkins M.J."/>
            <person name="Karaoz U."/>
            <person name="Brodie E.L."/>
            <person name="Williams K.H."/>
            <person name="Hubbard S.S."/>
            <person name="Banfield J.F."/>
        </authorList>
    </citation>
    <scope>NUCLEOTIDE SEQUENCE [LARGE SCALE GENOMIC DNA]</scope>
</reference>
<proteinExistence type="predicted"/>
<evidence type="ECO:0000256" key="2">
    <source>
        <dbReference type="SAM" id="MobiDB-lite"/>
    </source>
</evidence>
<dbReference type="AlphaFoldDB" id="A0A1F4UG98"/>
<protein>
    <submittedName>
        <fullName evidence="3">Uncharacterized protein</fullName>
    </submittedName>
</protein>